<dbReference type="HAMAP" id="MF_02078">
    <property type="entry name" value="MurJ_MviN"/>
    <property type="match status" value="1"/>
</dbReference>
<dbReference type="GO" id="GO:0005886">
    <property type="term" value="C:plasma membrane"/>
    <property type="evidence" value="ECO:0007669"/>
    <property type="project" value="UniProtKB-SubCell"/>
</dbReference>
<keyword evidence="5 10" id="KW-0573">Peptidoglycan synthesis</keyword>
<evidence type="ECO:0000313" key="13">
    <source>
        <dbReference type="Proteomes" id="UP000033731"/>
    </source>
</evidence>
<dbReference type="GO" id="GO:0071555">
    <property type="term" value="P:cell wall organization"/>
    <property type="evidence" value="ECO:0007669"/>
    <property type="project" value="UniProtKB-UniRule"/>
</dbReference>
<keyword evidence="6 10" id="KW-1133">Transmembrane helix</keyword>
<keyword evidence="2 10" id="KW-1003">Cell membrane</keyword>
<dbReference type="PATRIC" id="fig|556287.8.peg.875"/>
<comment type="similarity">
    <text evidence="9 10 11">Belongs to the MurJ/MviN family.</text>
</comment>
<evidence type="ECO:0000256" key="7">
    <source>
        <dbReference type="ARBA" id="ARBA00023136"/>
    </source>
</evidence>
<dbReference type="PANTHER" id="PTHR47019">
    <property type="entry name" value="LIPID II FLIPPASE MURJ"/>
    <property type="match status" value="1"/>
</dbReference>
<evidence type="ECO:0000313" key="12">
    <source>
        <dbReference type="EMBL" id="KJZ82138.1"/>
    </source>
</evidence>
<evidence type="ECO:0000256" key="3">
    <source>
        <dbReference type="ARBA" id="ARBA00022692"/>
    </source>
</evidence>
<gene>
    <name evidence="10" type="primary">murJ</name>
    <name evidence="12" type="ORF">DJ66_0873</name>
</gene>
<protein>
    <recommendedName>
        <fullName evidence="10">Probable lipid II flippase MurJ</fullName>
    </recommendedName>
</protein>
<keyword evidence="10 11" id="KW-0813">Transport</keyword>
<keyword evidence="10 11" id="KW-0961">Cell wall biogenesis/degradation</keyword>
<feature type="transmembrane region" description="Helical" evidence="10">
    <location>
        <begin position="445"/>
        <end position="465"/>
    </location>
</feature>
<evidence type="ECO:0000256" key="9">
    <source>
        <dbReference type="ARBA" id="ARBA00061532"/>
    </source>
</evidence>
<feature type="transmembrane region" description="Helical" evidence="10">
    <location>
        <begin position="389"/>
        <end position="405"/>
    </location>
</feature>
<evidence type="ECO:0000256" key="11">
    <source>
        <dbReference type="PIRNR" id="PIRNR002869"/>
    </source>
</evidence>
<feature type="transmembrane region" description="Helical" evidence="10">
    <location>
        <begin position="90"/>
        <end position="114"/>
    </location>
</feature>
<dbReference type="AlphaFoldDB" id="A0A094Z139"/>
<dbReference type="PRINTS" id="PR01806">
    <property type="entry name" value="VIRFACTRMVIN"/>
</dbReference>
<feature type="transmembrane region" description="Helical" evidence="10">
    <location>
        <begin position="351"/>
        <end position="369"/>
    </location>
</feature>
<dbReference type="RefSeq" id="WP_034441202.1">
    <property type="nucleotide sequence ID" value="NZ_JMTK01000002.1"/>
</dbReference>
<dbReference type="PIRSF" id="PIRSF002869">
    <property type="entry name" value="MviN"/>
    <property type="match status" value="1"/>
</dbReference>
<dbReference type="Pfam" id="PF03023">
    <property type="entry name" value="MurJ"/>
    <property type="match status" value="1"/>
</dbReference>
<feature type="transmembrane region" description="Helical" evidence="10">
    <location>
        <begin position="134"/>
        <end position="153"/>
    </location>
</feature>
<feature type="transmembrane region" description="Helical" evidence="10">
    <location>
        <begin position="191"/>
        <end position="212"/>
    </location>
</feature>
<dbReference type="InterPro" id="IPR004268">
    <property type="entry name" value="MurJ"/>
</dbReference>
<feature type="transmembrane region" description="Helical" evidence="10">
    <location>
        <begin position="158"/>
        <end position="179"/>
    </location>
</feature>
<evidence type="ECO:0000256" key="5">
    <source>
        <dbReference type="ARBA" id="ARBA00022984"/>
    </source>
</evidence>
<dbReference type="UniPathway" id="UPA00219"/>
<comment type="pathway">
    <text evidence="10">Cell wall biogenesis; peptidoglycan biosynthesis.</text>
</comment>
<dbReference type="EMBL" id="JMTK01000002">
    <property type="protein sequence ID" value="KJZ82138.1"/>
    <property type="molecule type" value="Genomic_DNA"/>
</dbReference>
<organism evidence="12 13">
    <name type="scientific">Candidatus Liberibacter solanacearum</name>
    <dbReference type="NCBI Taxonomy" id="556287"/>
    <lineage>
        <taxon>Bacteria</taxon>
        <taxon>Pseudomonadati</taxon>
        <taxon>Pseudomonadota</taxon>
        <taxon>Alphaproteobacteria</taxon>
        <taxon>Hyphomicrobiales</taxon>
        <taxon>Rhizobiaceae</taxon>
        <taxon>Liberibacter</taxon>
    </lineage>
</organism>
<comment type="subcellular location">
    <subcellularLocation>
        <location evidence="10">Cell inner membrane</location>
        <topology evidence="10">Multi-pass membrane protein</topology>
    </subcellularLocation>
    <subcellularLocation>
        <location evidence="1">Cell membrane</location>
        <topology evidence="1">Multi-pass membrane protein</topology>
    </subcellularLocation>
</comment>
<feature type="transmembrane region" description="Helical" evidence="10">
    <location>
        <begin position="485"/>
        <end position="506"/>
    </location>
</feature>
<keyword evidence="4 10" id="KW-0133">Cell shape</keyword>
<evidence type="ECO:0000256" key="6">
    <source>
        <dbReference type="ARBA" id="ARBA00022989"/>
    </source>
</evidence>
<evidence type="ECO:0000256" key="8">
    <source>
        <dbReference type="ARBA" id="ARBA00060041"/>
    </source>
</evidence>
<feature type="transmembrane region" description="Helical" evidence="10">
    <location>
        <begin position="273"/>
        <end position="292"/>
    </location>
</feature>
<keyword evidence="3 10" id="KW-0812">Transmembrane</keyword>
<comment type="caution">
    <text evidence="12">The sequence shown here is derived from an EMBL/GenBank/DDBJ whole genome shotgun (WGS) entry which is preliminary data.</text>
</comment>
<evidence type="ECO:0000256" key="1">
    <source>
        <dbReference type="ARBA" id="ARBA00004651"/>
    </source>
</evidence>
<dbReference type="GO" id="GO:0009252">
    <property type="term" value="P:peptidoglycan biosynthetic process"/>
    <property type="evidence" value="ECO:0007669"/>
    <property type="project" value="UniProtKB-UniRule"/>
</dbReference>
<dbReference type="CDD" id="cd13123">
    <property type="entry name" value="MATE_MurJ_like"/>
    <property type="match status" value="1"/>
</dbReference>
<evidence type="ECO:0000256" key="10">
    <source>
        <dbReference type="HAMAP-Rule" id="MF_02078"/>
    </source>
</evidence>
<sequence>MKIIRNFFTVGTSILGSRILGFIRETLMASTLGIGAVTDAFVIAFSLPFLFRRLVAEGAFHNSFIPLFSHEKELNGTEGAQRFSSEIWSVLLTIVVVLTIVVELSLPLLIRFVIAPGFSYQSPEYYLTIQLSQIIFPSIIFIALTALITGALYALGHYFVASITPVFLNIPSIVALTYALLNNSKPQDTVYFISCGMTLASIIQLWVTYYYIRKSGIKIRFQYPRLTDNVRKFLKLTFPLIFTGAIIQINSIIGRALATKEFGLASALQYADRTYQLPIAIIGVAMGLVVLPELSRALKSKDKSTTFTLQNQAIECVLFLSIPAFIILYILSKEIIQTLYERGAFTHENTLFVSSIISIYSIGIIAFILSKTLQTIFYARKNMKTPMHFTLISVAVSCVISIVLFPFIGGYGIACAEVASGWVNAILLTVTLLRRKQLFLPMETIYRILSIFISSGLMGAFIILSKPYFFSNIAIEQTFFSQFTSLFAILSFAVLVYLSSIALFIGKKYVSSFKKMMKK</sequence>
<name>A0A094Z139_9HYPH</name>
<evidence type="ECO:0000256" key="2">
    <source>
        <dbReference type="ARBA" id="ARBA00022475"/>
    </source>
</evidence>
<keyword evidence="7 10" id="KW-0472">Membrane</keyword>
<feature type="transmembrane region" description="Helical" evidence="10">
    <location>
        <begin position="29"/>
        <end position="51"/>
    </location>
</feature>
<comment type="function">
    <text evidence="8 10 11">Involved in peptidoglycan biosynthesis. Transports lipid-linked peptidoglycan precursors from the inner to the outer leaflet of the cytoplasmic membrane.</text>
</comment>
<keyword evidence="13" id="KW-1185">Reference proteome</keyword>
<keyword evidence="10" id="KW-0997">Cell inner membrane</keyword>
<reference evidence="12 13" key="1">
    <citation type="journal article" date="2015" name="Phytopathology">
        <title>Genomes of Candidatus Liberibacter solanacearum haplotype A from New Zealand and the USA suggest significant genome plasticity in the species.</title>
        <authorList>
            <person name="Thompson S.M."/>
            <person name="Johnson C.P."/>
            <person name="Lu A.Y."/>
            <person name="Frampton R.A."/>
            <person name="Sullivan K.L."/>
            <person name="Fiers M.W."/>
            <person name="Crowhurst R.N."/>
            <person name="Pitman A.R."/>
            <person name="Scott I."/>
            <person name="Gudmestad N.C."/>
            <person name="Smith G.R."/>
        </authorList>
    </citation>
    <scope>NUCLEOTIDE SEQUENCE [LARGE SCALE GENOMIC DNA]</scope>
    <source>
        <strain evidence="12 13">LsoNZ1</strain>
    </source>
</reference>
<evidence type="ECO:0000256" key="4">
    <source>
        <dbReference type="ARBA" id="ARBA00022960"/>
    </source>
</evidence>
<feature type="transmembrane region" description="Helical" evidence="10">
    <location>
        <begin position="411"/>
        <end position="433"/>
    </location>
</feature>
<feature type="transmembrane region" description="Helical" evidence="10">
    <location>
        <begin position="313"/>
        <end position="331"/>
    </location>
</feature>
<dbReference type="Proteomes" id="UP000033731">
    <property type="component" value="Unassembled WGS sequence"/>
</dbReference>
<proteinExistence type="inferred from homology"/>
<dbReference type="InterPro" id="IPR051050">
    <property type="entry name" value="Lipid_II_flippase_MurJ/MviN"/>
</dbReference>
<accession>A0A094Z139</accession>
<dbReference type="NCBIfam" id="TIGR01695">
    <property type="entry name" value="murJ_mviN"/>
    <property type="match status" value="1"/>
</dbReference>
<dbReference type="GO" id="GO:0034204">
    <property type="term" value="P:lipid translocation"/>
    <property type="evidence" value="ECO:0007669"/>
    <property type="project" value="TreeGrafter"/>
</dbReference>
<feature type="transmembrane region" description="Helical" evidence="10">
    <location>
        <begin position="233"/>
        <end position="253"/>
    </location>
</feature>
<dbReference type="GO" id="GO:0015648">
    <property type="term" value="F:lipid-linked peptidoglycan transporter activity"/>
    <property type="evidence" value="ECO:0007669"/>
    <property type="project" value="UniProtKB-UniRule"/>
</dbReference>
<dbReference type="PANTHER" id="PTHR47019:SF1">
    <property type="entry name" value="LIPID II FLIPPASE MURJ"/>
    <property type="match status" value="1"/>
</dbReference>
<dbReference type="GO" id="GO:0008360">
    <property type="term" value="P:regulation of cell shape"/>
    <property type="evidence" value="ECO:0007669"/>
    <property type="project" value="UniProtKB-UniRule"/>
</dbReference>